<feature type="transmembrane region" description="Helical" evidence="1">
    <location>
        <begin position="138"/>
        <end position="160"/>
    </location>
</feature>
<dbReference type="Proteomes" id="UP001465976">
    <property type="component" value="Unassembled WGS sequence"/>
</dbReference>
<accession>A0ABR3F0E7</accession>
<feature type="transmembrane region" description="Helical" evidence="1">
    <location>
        <begin position="70"/>
        <end position="94"/>
    </location>
</feature>
<evidence type="ECO:0000256" key="1">
    <source>
        <dbReference type="SAM" id="Phobius"/>
    </source>
</evidence>
<name>A0ABR3F0E7_9AGAR</name>
<reference evidence="2 3" key="1">
    <citation type="submission" date="2024-02" db="EMBL/GenBank/DDBJ databases">
        <title>A draft genome for the cacao thread blight pathogen Marasmius crinis-equi.</title>
        <authorList>
            <person name="Cohen S.P."/>
            <person name="Baruah I.K."/>
            <person name="Amoako-Attah I."/>
            <person name="Bukari Y."/>
            <person name="Meinhardt L.W."/>
            <person name="Bailey B.A."/>
        </authorList>
    </citation>
    <scope>NUCLEOTIDE SEQUENCE [LARGE SCALE GENOMIC DNA]</scope>
    <source>
        <strain evidence="2 3">GH-76</strain>
    </source>
</reference>
<evidence type="ECO:0000313" key="3">
    <source>
        <dbReference type="Proteomes" id="UP001465976"/>
    </source>
</evidence>
<protein>
    <submittedName>
        <fullName evidence="2">Uncharacterized protein</fullName>
    </submittedName>
</protein>
<keyword evidence="1" id="KW-0472">Membrane</keyword>
<keyword evidence="1" id="KW-1133">Transmembrane helix</keyword>
<keyword evidence="3" id="KW-1185">Reference proteome</keyword>
<proteinExistence type="predicted"/>
<evidence type="ECO:0000313" key="2">
    <source>
        <dbReference type="EMBL" id="KAL0568663.1"/>
    </source>
</evidence>
<keyword evidence="1" id="KW-0812">Transmembrane</keyword>
<gene>
    <name evidence="2" type="ORF">V5O48_013315</name>
</gene>
<dbReference type="EMBL" id="JBAHYK010001284">
    <property type="protein sequence ID" value="KAL0568663.1"/>
    <property type="molecule type" value="Genomic_DNA"/>
</dbReference>
<comment type="caution">
    <text evidence="2">The sequence shown here is derived from an EMBL/GenBank/DDBJ whole genome shotgun (WGS) entry which is preliminary data.</text>
</comment>
<organism evidence="2 3">
    <name type="scientific">Marasmius crinis-equi</name>
    <dbReference type="NCBI Taxonomy" id="585013"/>
    <lineage>
        <taxon>Eukaryota</taxon>
        <taxon>Fungi</taxon>
        <taxon>Dikarya</taxon>
        <taxon>Basidiomycota</taxon>
        <taxon>Agaricomycotina</taxon>
        <taxon>Agaricomycetes</taxon>
        <taxon>Agaricomycetidae</taxon>
        <taxon>Agaricales</taxon>
        <taxon>Marasmiineae</taxon>
        <taxon>Marasmiaceae</taxon>
        <taxon>Marasmius</taxon>
    </lineage>
</organism>
<sequence>MDRVRGDYRHIRRVNPKLPTALFIPLYPLYFFGEQIGALLNADKAEAILKVPDYLFSCGIDNVDSTPLEIYLSLCGISVFFGVFHFVCWSSAALPAGPQLVWRISTVLVTVSPILLTVGQQMRSRFLNPGRNERSPRLVLAAQIVSGLSLWLYVAGRYALVVLALRAMSNLPDSAFHDVDWGLGFLHVS</sequence>
<feature type="transmembrane region" description="Helical" evidence="1">
    <location>
        <begin position="100"/>
        <end position="118"/>
    </location>
</feature>